<evidence type="ECO:0000256" key="3">
    <source>
        <dbReference type="ARBA" id="ARBA00022692"/>
    </source>
</evidence>
<feature type="transmembrane region" description="Helical" evidence="6">
    <location>
        <begin position="170"/>
        <end position="192"/>
    </location>
</feature>
<dbReference type="PANTHER" id="PTHR12608">
    <property type="entry name" value="TRANSMEMBRANE PROTEIN HTP-1 RELATED"/>
    <property type="match status" value="1"/>
</dbReference>
<evidence type="ECO:0000256" key="6">
    <source>
        <dbReference type="RuleBase" id="RU365102"/>
    </source>
</evidence>
<accession>A0AA42BDU4</accession>
<dbReference type="PANTHER" id="PTHR12608:SF1">
    <property type="entry name" value="TRANSMEMBRANE PROTEIN 165"/>
    <property type="match status" value="1"/>
</dbReference>
<dbReference type="EMBL" id="JAMYBS010000006">
    <property type="protein sequence ID" value="MCO7544629.1"/>
    <property type="molecule type" value="Genomic_DNA"/>
</dbReference>
<dbReference type="AlphaFoldDB" id="A0AA42BDU4"/>
<dbReference type="InterPro" id="IPR001727">
    <property type="entry name" value="GDT1-like"/>
</dbReference>
<feature type="transmembrane region" description="Helical" evidence="6">
    <location>
        <begin position="133"/>
        <end position="158"/>
    </location>
</feature>
<comment type="subcellular location">
    <subcellularLocation>
        <location evidence="1 6">Membrane</location>
        <topology evidence="1 6">Multi-pass membrane protein</topology>
    </subcellularLocation>
</comment>
<reference evidence="7" key="1">
    <citation type="submission" date="2022-06" db="EMBL/GenBank/DDBJ databases">
        <title>Detection of beta-lactamases in bacteria of animal origin.</title>
        <authorList>
            <person name="Mlynarcik P."/>
            <person name="Zdarska V."/>
            <person name="Chudobova H."/>
            <person name="Prochazkova P."/>
            <person name="Hricova K."/>
            <person name="Mezerova K."/>
            <person name="Bardon J."/>
            <person name="Dolejska M."/>
            <person name="Sukkar I."/>
            <person name="Kolar M."/>
        </authorList>
    </citation>
    <scope>NUCLEOTIDE SEQUENCE</scope>
    <source>
        <strain evidence="7">S 300-3</strain>
    </source>
</reference>
<feature type="transmembrane region" description="Helical" evidence="6">
    <location>
        <begin position="36"/>
        <end position="56"/>
    </location>
</feature>
<evidence type="ECO:0000313" key="8">
    <source>
        <dbReference type="Proteomes" id="UP001165292"/>
    </source>
</evidence>
<evidence type="ECO:0000256" key="4">
    <source>
        <dbReference type="ARBA" id="ARBA00022989"/>
    </source>
</evidence>
<keyword evidence="5 6" id="KW-0472">Membrane</keyword>
<evidence type="ECO:0000313" key="7">
    <source>
        <dbReference type="EMBL" id="MCO7544629.1"/>
    </source>
</evidence>
<protein>
    <recommendedName>
        <fullName evidence="6">GDT1 family protein</fullName>
    </recommendedName>
</protein>
<comment type="caution">
    <text evidence="7">The sequence shown here is derived from an EMBL/GenBank/DDBJ whole genome shotgun (WGS) entry which is preliminary data.</text>
</comment>
<evidence type="ECO:0000256" key="1">
    <source>
        <dbReference type="ARBA" id="ARBA00004141"/>
    </source>
</evidence>
<dbReference type="GO" id="GO:0016020">
    <property type="term" value="C:membrane"/>
    <property type="evidence" value="ECO:0007669"/>
    <property type="project" value="UniProtKB-SubCell"/>
</dbReference>
<dbReference type="GO" id="GO:0046873">
    <property type="term" value="F:metal ion transmembrane transporter activity"/>
    <property type="evidence" value="ECO:0007669"/>
    <property type="project" value="InterPro"/>
</dbReference>
<evidence type="ECO:0000256" key="2">
    <source>
        <dbReference type="ARBA" id="ARBA00009190"/>
    </source>
</evidence>
<sequence>MEPLFVSTLIVALAEIGDKTQLLALLLAARYRRPWPIIWGIVIATLANHAAAGAIGNWVSQALSSVTLSWILAASFAAVALWTLVPDKLEEEEASRGRRFGPFLATLIAFFLAEMGDKTQIATVMLAAQYSDFVLVILGTTVGMLLANVPVVLVGNLAAGRLPLTLIRRIAALGFAALAIYAVYEAISLSALPSV</sequence>
<name>A0AA42BDU4_9GAMM</name>
<proteinExistence type="inferred from homology"/>
<organism evidence="7 8">
    <name type="scientific">Stutzerimonas nitrititolerans</name>
    <dbReference type="NCBI Taxonomy" id="2482751"/>
    <lineage>
        <taxon>Bacteria</taxon>
        <taxon>Pseudomonadati</taxon>
        <taxon>Pseudomonadota</taxon>
        <taxon>Gammaproteobacteria</taxon>
        <taxon>Pseudomonadales</taxon>
        <taxon>Pseudomonadaceae</taxon>
        <taxon>Stutzerimonas</taxon>
    </lineage>
</organism>
<keyword evidence="4 6" id="KW-1133">Transmembrane helix</keyword>
<dbReference type="Proteomes" id="UP001165292">
    <property type="component" value="Unassembled WGS sequence"/>
</dbReference>
<dbReference type="RefSeq" id="WP_253162631.1">
    <property type="nucleotide sequence ID" value="NZ_JAMYBS010000006.1"/>
</dbReference>
<feature type="transmembrane region" description="Helical" evidence="6">
    <location>
        <begin position="62"/>
        <end position="85"/>
    </location>
</feature>
<comment type="similarity">
    <text evidence="2 6">Belongs to the GDT1 family.</text>
</comment>
<gene>
    <name evidence="7" type="ORF">NJF43_07660</name>
</gene>
<keyword evidence="3 6" id="KW-0812">Transmembrane</keyword>
<feature type="transmembrane region" description="Helical" evidence="6">
    <location>
        <begin position="97"/>
        <end position="113"/>
    </location>
</feature>
<evidence type="ECO:0000256" key="5">
    <source>
        <dbReference type="ARBA" id="ARBA00023136"/>
    </source>
</evidence>
<dbReference type="Pfam" id="PF01169">
    <property type="entry name" value="GDT1"/>
    <property type="match status" value="2"/>
</dbReference>